<sequence>MPNKISRYHKYNILDNKDNLVAKAYEIYIPYGMVFNEIHKAIMGKNGGKSCGFDGEKGDIEIKQILKNKLK</sequence>
<evidence type="ECO:0000313" key="1">
    <source>
        <dbReference type="EMBL" id="EEF12553.1"/>
    </source>
</evidence>
<reference evidence="1 2" key="1">
    <citation type="submission" date="2008-08" db="EMBL/GenBank/DDBJ databases">
        <authorList>
            <person name="Madupu R."/>
            <person name="Durkin A.S."/>
            <person name="Torralba M."/>
            <person name="Methe B."/>
            <person name="Sutton G.G."/>
            <person name="Strausberg R.L."/>
            <person name="Nelson K.E."/>
        </authorList>
    </citation>
    <scope>NUCLEOTIDE SEQUENCE [LARGE SCALE GENOMIC DNA]</scope>
    <source>
        <strain evidence="1 2">RM3267</strain>
    </source>
</reference>
<accession>B9D628</accession>
<dbReference type="Proteomes" id="UP000003082">
    <property type="component" value="Unassembled WGS sequence"/>
</dbReference>
<gene>
    <name evidence="1" type="ORF">CAMRE0001_1056</name>
</gene>
<name>B9D628_CAMRE</name>
<comment type="caution">
    <text evidence="1">The sequence shown here is derived from an EMBL/GenBank/DDBJ whole genome shotgun (WGS) entry which is preliminary data.</text>
</comment>
<organism evidence="1 2">
    <name type="scientific">Campylobacter rectus RM3267</name>
    <dbReference type="NCBI Taxonomy" id="553218"/>
    <lineage>
        <taxon>Bacteria</taxon>
        <taxon>Pseudomonadati</taxon>
        <taxon>Campylobacterota</taxon>
        <taxon>Epsilonproteobacteria</taxon>
        <taxon>Campylobacterales</taxon>
        <taxon>Campylobacteraceae</taxon>
        <taxon>Campylobacter</taxon>
    </lineage>
</organism>
<keyword evidence="2" id="KW-1185">Reference proteome</keyword>
<protein>
    <submittedName>
        <fullName evidence="1">Uncharacterized protein</fullName>
    </submittedName>
</protein>
<evidence type="ECO:0000313" key="2">
    <source>
        <dbReference type="Proteomes" id="UP000003082"/>
    </source>
</evidence>
<proteinExistence type="predicted"/>
<dbReference type="EMBL" id="ACFU01000061">
    <property type="protein sequence ID" value="EEF12553.1"/>
    <property type="molecule type" value="Genomic_DNA"/>
</dbReference>
<dbReference type="AlphaFoldDB" id="B9D628"/>